<dbReference type="InterPro" id="IPR036196">
    <property type="entry name" value="Ptyr_pPase_sf"/>
</dbReference>
<dbReference type="SUPFAM" id="SSF52788">
    <property type="entry name" value="Phosphotyrosine protein phosphatases I"/>
    <property type="match status" value="1"/>
</dbReference>
<evidence type="ECO:0000313" key="1">
    <source>
        <dbReference type="EMBL" id="VFU16957.1"/>
    </source>
</evidence>
<protein>
    <submittedName>
        <fullName evidence="1">Low molecular weight protein-tyrosine-phosphatase YwlE</fullName>
        <ecNumber evidence="1">3.1.3.48</ecNumber>
    </submittedName>
</protein>
<dbReference type="EMBL" id="CAADRN010000276">
    <property type="protein sequence ID" value="VFU16957.1"/>
    <property type="molecule type" value="Genomic_DNA"/>
</dbReference>
<dbReference type="EC" id="3.1.3.48" evidence="1"/>
<dbReference type="Gene3D" id="3.40.50.2300">
    <property type="match status" value="1"/>
</dbReference>
<sequence length="61" mass="6914">MLVPQYSEKIFTLAGYAGTGSEDVPDPLGHPLDAYRKCARKLEELIARSLTRLDARRRRPN</sequence>
<accession>A0A485M9N0</accession>
<gene>
    <name evidence="1" type="ORF">SCFA_3470001</name>
</gene>
<keyword evidence="1" id="KW-0378">Hydrolase</keyword>
<reference evidence="1" key="1">
    <citation type="submission" date="2019-03" db="EMBL/GenBank/DDBJ databases">
        <authorList>
            <person name="Hao L."/>
        </authorList>
    </citation>
    <scope>NUCLEOTIDE SEQUENCE</scope>
</reference>
<organism evidence="1">
    <name type="scientific">anaerobic digester metagenome</name>
    <dbReference type="NCBI Taxonomy" id="1263854"/>
    <lineage>
        <taxon>unclassified sequences</taxon>
        <taxon>metagenomes</taxon>
        <taxon>ecological metagenomes</taxon>
    </lineage>
</organism>
<name>A0A485M9N0_9ZZZZ</name>
<dbReference type="AlphaFoldDB" id="A0A485M9N0"/>
<proteinExistence type="predicted"/>
<dbReference type="GO" id="GO:0004725">
    <property type="term" value="F:protein tyrosine phosphatase activity"/>
    <property type="evidence" value="ECO:0007669"/>
    <property type="project" value="UniProtKB-EC"/>
</dbReference>